<protein>
    <submittedName>
        <fullName evidence="10">Zinc finger and SCAN domain-containing protein 2-like</fullName>
    </submittedName>
</protein>
<dbReference type="KEGG" id="nfu:107376632"/>
<evidence type="ECO:0000256" key="7">
    <source>
        <dbReference type="PROSITE-ProRule" id="PRU00042"/>
    </source>
</evidence>
<dbReference type="InterPro" id="IPR036236">
    <property type="entry name" value="Znf_C2H2_sf"/>
</dbReference>
<evidence type="ECO:0000256" key="6">
    <source>
        <dbReference type="ARBA" id="ARBA00023242"/>
    </source>
</evidence>
<dbReference type="SMART" id="SM00355">
    <property type="entry name" value="ZnF_C2H2"/>
    <property type="match status" value="4"/>
</dbReference>
<keyword evidence="5" id="KW-0862">Zinc</keyword>
<dbReference type="PANTHER" id="PTHR23226:SF416">
    <property type="entry name" value="FI01424P"/>
    <property type="match status" value="1"/>
</dbReference>
<evidence type="ECO:0000313" key="10">
    <source>
        <dbReference type="Ensembl" id="ENSNFUP00015007257.1"/>
    </source>
</evidence>
<dbReference type="OrthoDB" id="9439903at2759"/>
<dbReference type="OMA" id="REFICKR"/>
<proteinExistence type="predicted"/>
<dbReference type="PROSITE" id="PS00028">
    <property type="entry name" value="ZINC_FINGER_C2H2_1"/>
    <property type="match status" value="4"/>
</dbReference>
<organism evidence="10 11">
    <name type="scientific">Nothobranchius furzeri</name>
    <name type="common">Turquoise killifish</name>
    <dbReference type="NCBI Taxonomy" id="105023"/>
    <lineage>
        <taxon>Eukaryota</taxon>
        <taxon>Metazoa</taxon>
        <taxon>Chordata</taxon>
        <taxon>Craniata</taxon>
        <taxon>Vertebrata</taxon>
        <taxon>Euteleostomi</taxon>
        <taxon>Actinopterygii</taxon>
        <taxon>Neopterygii</taxon>
        <taxon>Teleostei</taxon>
        <taxon>Neoteleostei</taxon>
        <taxon>Acanthomorphata</taxon>
        <taxon>Ovalentaria</taxon>
        <taxon>Atherinomorphae</taxon>
        <taxon>Cyprinodontiformes</taxon>
        <taxon>Nothobranchiidae</taxon>
        <taxon>Nothobranchius</taxon>
    </lineage>
</organism>
<evidence type="ECO:0000256" key="3">
    <source>
        <dbReference type="ARBA" id="ARBA00022737"/>
    </source>
</evidence>
<evidence type="ECO:0000313" key="11">
    <source>
        <dbReference type="Proteomes" id="UP000694548"/>
    </source>
</evidence>
<dbReference type="Proteomes" id="UP000694548">
    <property type="component" value="Chromosome sgr03"/>
</dbReference>
<evidence type="ECO:0000256" key="2">
    <source>
        <dbReference type="ARBA" id="ARBA00022723"/>
    </source>
</evidence>
<dbReference type="Pfam" id="PF00096">
    <property type="entry name" value="zf-C2H2"/>
    <property type="match status" value="3"/>
</dbReference>
<feature type="compositionally biased region" description="Basic and acidic residues" evidence="8">
    <location>
        <begin position="272"/>
        <end position="297"/>
    </location>
</feature>
<dbReference type="GeneID" id="107376632"/>
<dbReference type="Gene3D" id="3.30.160.60">
    <property type="entry name" value="Classic Zinc Finger"/>
    <property type="match status" value="3"/>
</dbReference>
<dbReference type="Ensembl" id="ENSNFUT00015007640.1">
    <property type="protein sequence ID" value="ENSNFUP00015007257.1"/>
    <property type="gene ID" value="ENSNFUG00015003591.1"/>
</dbReference>
<keyword evidence="11" id="KW-1185">Reference proteome</keyword>
<dbReference type="InterPro" id="IPR013087">
    <property type="entry name" value="Znf_C2H2_type"/>
</dbReference>
<keyword evidence="3" id="KW-0677">Repeat</keyword>
<keyword evidence="6" id="KW-0539">Nucleus</keyword>
<sequence length="420" mass="48670">MASGQSLREFICKRLSAAAEEIFSEFEETIIRYEKEIARQRRLLELSWNPQINLHRIELPLHFIRKEEEILTDQQLWSQERSSSLDLEEPEPLQEGLEPPQIKVEQDEPELLQILEQDELSISQDEDQLVLKQEMGTSLVTPPEEERDHDDPEPVSNQLLFSGFPEAETGATAPQASTACPEVLRDHVWGIKEVLTDQQLFNQGVTSSVDQEEPEPQLINETQQELRIHLHEGPFILKQENVFLTAASPSEETDENQPLCQSSTEAENQDQDGCRNENSDSSRNEALTRNDQGDGQKLKKHSREKRVSCTICGRSFSGNRCLGIHMRMHKRKKPQPCKICGKCYSLWKPFNAHMMAHERRKEYPCEICGERFFLISIWASHMKTHTREEPRSCMFCGKRFFSNRNWTSHMRTHRLDAISM</sequence>
<feature type="domain" description="C2H2-type" evidence="9">
    <location>
        <begin position="307"/>
        <end position="334"/>
    </location>
</feature>
<feature type="compositionally biased region" description="Polar residues" evidence="8">
    <location>
        <begin position="256"/>
        <end position="266"/>
    </location>
</feature>
<feature type="domain" description="C2H2-type" evidence="9">
    <location>
        <begin position="391"/>
        <end position="413"/>
    </location>
</feature>
<reference evidence="10" key="2">
    <citation type="submission" date="2025-08" db="UniProtKB">
        <authorList>
            <consortium name="Ensembl"/>
        </authorList>
    </citation>
    <scope>IDENTIFICATION</scope>
</reference>
<feature type="region of interest" description="Disordered" evidence="8">
    <location>
        <begin position="81"/>
        <end position="102"/>
    </location>
</feature>
<accession>A0A8C6KQ79</accession>
<dbReference type="GeneTree" id="ENSGT00940000164807"/>
<name>A0A8C6KQ79_NOTFU</name>
<dbReference type="PANTHER" id="PTHR23226">
    <property type="entry name" value="ZINC FINGER AND SCAN DOMAIN-CONTAINING"/>
    <property type="match status" value="1"/>
</dbReference>
<dbReference type="AlphaFoldDB" id="A0A8C6KQ79"/>
<dbReference type="GO" id="GO:0000981">
    <property type="term" value="F:DNA-binding transcription factor activity, RNA polymerase II-specific"/>
    <property type="evidence" value="ECO:0007669"/>
    <property type="project" value="TreeGrafter"/>
</dbReference>
<dbReference type="SUPFAM" id="SSF57667">
    <property type="entry name" value="beta-beta-alpha zinc fingers"/>
    <property type="match status" value="2"/>
</dbReference>
<keyword evidence="2" id="KW-0479">Metal-binding</keyword>
<evidence type="ECO:0000256" key="1">
    <source>
        <dbReference type="ARBA" id="ARBA00004123"/>
    </source>
</evidence>
<dbReference type="RefSeq" id="XP_015801335.3">
    <property type="nucleotide sequence ID" value="XM_015945849.3"/>
</dbReference>
<evidence type="ECO:0000256" key="5">
    <source>
        <dbReference type="ARBA" id="ARBA00022833"/>
    </source>
</evidence>
<dbReference type="FunFam" id="3.30.160.60:FF:000100">
    <property type="entry name" value="Zinc finger 45-like"/>
    <property type="match status" value="1"/>
</dbReference>
<evidence type="ECO:0000256" key="8">
    <source>
        <dbReference type="SAM" id="MobiDB-lite"/>
    </source>
</evidence>
<evidence type="ECO:0000259" key="9">
    <source>
        <dbReference type="PROSITE" id="PS50157"/>
    </source>
</evidence>
<reference evidence="10" key="3">
    <citation type="submission" date="2025-09" db="UniProtKB">
        <authorList>
            <consortium name="Ensembl"/>
        </authorList>
    </citation>
    <scope>IDENTIFICATION</scope>
</reference>
<keyword evidence="4 7" id="KW-0863">Zinc-finger</keyword>
<reference evidence="10" key="1">
    <citation type="submission" date="2014-08" db="EMBL/GenBank/DDBJ databases">
        <authorList>
            <person name="Senf B."/>
            <person name="Petzold A."/>
            <person name="Downie B.R."/>
            <person name="Koch P."/>
            <person name="Platzer M."/>
        </authorList>
    </citation>
    <scope>NUCLEOTIDE SEQUENCE [LARGE SCALE GENOMIC DNA]</scope>
    <source>
        <strain evidence="10">GRZ</strain>
    </source>
</reference>
<dbReference type="GO" id="GO:0005634">
    <property type="term" value="C:nucleus"/>
    <property type="evidence" value="ECO:0007669"/>
    <property type="project" value="UniProtKB-SubCell"/>
</dbReference>
<gene>
    <name evidence="10" type="primary">LOC107376632</name>
</gene>
<feature type="region of interest" description="Disordered" evidence="8">
    <location>
        <begin position="249"/>
        <end position="302"/>
    </location>
</feature>
<comment type="subcellular location">
    <subcellularLocation>
        <location evidence="1">Nucleus</location>
    </subcellularLocation>
</comment>
<dbReference type="PROSITE" id="PS50157">
    <property type="entry name" value="ZINC_FINGER_C2H2_2"/>
    <property type="match status" value="4"/>
</dbReference>
<dbReference type="GO" id="GO:0008270">
    <property type="term" value="F:zinc ion binding"/>
    <property type="evidence" value="ECO:0007669"/>
    <property type="project" value="UniProtKB-KW"/>
</dbReference>
<evidence type="ECO:0000256" key="4">
    <source>
        <dbReference type="ARBA" id="ARBA00022771"/>
    </source>
</evidence>
<feature type="domain" description="C2H2-type" evidence="9">
    <location>
        <begin position="335"/>
        <end position="362"/>
    </location>
</feature>
<feature type="domain" description="C2H2-type" evidence="9">
    <location>
        <begin position="363"/>
        <end position="390"/>
    </location>
</feature>
<dbReference type="GO" id="GO:0000978">
    <property type="term" value="F:RNA polymerase II cis-regulatory region sequence-specific DNA binding"/>
    <property type="evidence" value="ECO:0007669"/>
    <property type="project" value="TreeGrafter"/>
</dbReference>